<dbReference type="SUPFAM" id="SSF46565">
    <property type="entry name" value="Chaperone J-domain"/>
    <property type="match status" value="1"/>
</dbReference>
<dbReference type="InterPro" id="IPR051938">
    <property type="entry name" value="Apopto_cytoskel_mod"/>
</dbReference>
<feature type="region of interest" description="Disordered" evidence="2">
    <location>
        <begin position="459"/>
        <end position="478"/>
    </location>
</feature>
<dbReference type="SMART" id="SM00271">
    <property type="entry name" value="DnaJ"/>
    <property type="match status" value="1"/>
</dbReference>
<name>G0U5X3_TRYVY</name>
<dbReference type="Pfam" id="PF00226">
    <property type="entry name" value="DnaJ"/>
    <property type="match status" value="1"/>
</dbReference>
<feature type="transmembrane region" description="Helical" evidence="3">
    <location>
        <begin position="333"/>
        <end position="356"/>
    </location>
</feature>
<keyword evidence="1" id="KW-0143">Chaperone</keyword>
<accession>G0U5X3</accession>
<reference evidence="5" key="1">
    <citation type="journal article" date="2012" name="Proc. Natl. Acad. Sci. U.S.A.">
        <title>Antigenic diversity is generated by distinct evolutionary mechanisms in African trypanosome species.</title>
        <authorList>
            <person name="Jackson A.P."/>
            <person name="Berry A."/>
            <person name="Aslett M."/>
            <person name="Allison H.C."/>
            <person name="Burton P."/>
            <person name="Vavrova-Anderson J."/>
            <person name="Brown R."/>
            <person name="Browne H."/>
            <person name="Corton N."/>
            <person name="Hauser H."/>
            <person name="Gamble J."/>
            <person name="Gilderthorp R."/>
            <person name="Marcello L."/>
            <person name="McQuillan J."/>
            <person name="Otto T.D."/>
            <person name="Quail M.A."/>
            <person name="Sanders M.J."/>
            <person name="van Tonder A."/>
            <person name="Ginger M.L."/>
            <person name="Field M.C."/>
            <person name="Barry J.D."/>
            <person name="Hertz-Fowler C."/>
            <person name="Berriman M."/>
        </authorList>
    </citation>
    <scope>NUCLEOTIDE SEQUENCE</scope>
    <source>
        <strain evidence="5">Y486</strain>
    </source>
</reference>
<dbReference type="InterPro" id="IPR036869">
    <property type="entry name" value="J_dom_sf"/>
</dbReference>
<feature type="domain" description="J" evidence="4">
    <location>
        <begin position="3"/>
        <end position="66"/>
    </location>
</feature>
<feature type="transmembrane region" description="Helical" evidence="3">
    <location>
        <begin position="216"/>
        <end position="234"/>
    </location>
</feature>
<dbReference type="Gene3D" id="1.10.287.110">
    <property type="entry name" value="DnaJ domain"/>
    <property type="match status" value="1"/>
</dbReference>
<feature type="transmembrane region" description="Helical" evidence="3">
    <location>
        <begin position="174"/>
        <end position="196"/>
    </location>
</feature>
<feature type="transmembrane region" description="Helical" evidence="3">
    <location>
        <begin position="376"/>
        <end position="401"/>
    </location>
</feature>
<evidence type="ECO:0000256" key="3">
    <source>
        <dbReference type="SAM" id="Phobius"/>
    </source>
</evidence>
<dbReference type="PRINTS" id="PR00625">
    <property type="entry name" value="JDOMAIN"/>
</dbReference>
<dbReference type="PANTHER" id="PTHR44145:SF3">
    <property type="entry name" value="DNAJ HOMOLOG SUBFAMILY A MEMBER 3, MITOCHONDRIAL"/>
    <property type="match status" value="1"/>
</dbReference>
<evidence type="ECO:0000313" key="5">
    <source>
        <dbReference type="EMBL" id="CCC51274.1"/>
    </source>
</evidence>
<feature type="transmembrane region" description="Helical" evidence="3">
    <location>
        <begin position="291"/>
        <end position="312"/>
    </location>
</feature>
<keyword evidence="3" id="KW-1133">Transmembrane helix</keyword>
<dbReference type="EMBL" id="HE573026">
    <property type="protein sequence ID" value="CCC51274.1"/>
    <property type="molecule type" value="Genomic_DNA"/>
</dbReference>
<evidence type="ECO:0000259" key="4">
    <source>
        <dbReference type="PROSITE" id="PS50076"/>
    </source>
</evidence>
<dbReference type="AlphaFoldDB" id="G0U5X3"/>
<dbReference type="VEuPathDB" id="TriTrypDB:TvY486_1003270"/>
<dbReference type="CDD" id="cd06257">
    <property type="entry name" value="DnaJ"/>
    <property type="match status" value="1"/>
</dbReference>
<dbReference type="InterPro" id="IPR001623">
    <property type="entry name" value="DnaJ_domain"/>
</dbReference>
<dbReference type="PANTHER" id="PTHR44145">
    <property type="entry name" value="DNAJ HOMOLOG SUBFAMILY A MEMBER 3, MITOCHONDRIAL"/>
    <property type="match status" value="1"/>
</dbReference>
<evidence type="ECO:0000256" key="1">
    <source>
        <dbReference type="ARBA" id="ARBA00023186"/>
    </source>
</evidence>
<keyword evidence="3" id="KW-0472">Membrane</keyword>
<proteinExistence type="predicted"/>
<keyword evidence="3" id="KW-0812">Transmembrane</keyword>
<gene>
    <name evidence="5" type="ORF">TVY486_1003270</name>
</gene>
<evidence type="ECO:0000256" key="2">
    <source>
        <dbReference type="SAM" id="MobiDB-lite"/>
    </source>
</evidence>
<protein>
    <submittedName>
        <fullName evidence="5">Putative DnaJ chaperone protein</fullName>
    </submittedName>
</protein>
<feature type="transmembrane region" description="Helical" evidence="3">
    <location>
        <begin position="135"/>
        <end position="162"/>
    </location>
</feature>
<feature type="transmembrane region" description="Helical" evidence="3">
    <location>
        <begin position="255"/>
        <end position="279"/>
    </location>
</feature>
<feature type="transmembrane region" description="Helical" evidence="3">
    <location>
        <begin position="89"/>
        <end position="115"/>
    </location>
</feature>
<dbReference type="PROSITE" id="PS50076">
    <property type="entry name" value="DNAJ_2"/>
    <property type="match status" value="1"/>
</dbReference>
<organism evidence="5">
    <name type="scientific">Trypanosoma vivax (strain Y486)</name>
    <dbReference type="NCBI Taxonomy" id="1055687"/>
    <lineage>
        <taxon>Eukaryota</taxon>
        <taxon>Discoba</taxon>
        <taxon>Euglenozoa</taxon>
        <taxon>Kinetoplastea</taxon>
        <taxon>Metakinetoplastina</taxon>
        <taxon>Trypanosomatida</taxon>
        <taxon>Trypanosomatidae</taxon>
        <taxon>Trypanosoma</taxon>
        <taxon>Duttonella</taxon>
    </lineage>
</organism>
<sequence length="478" mass="52915">MVDYYSILNLPRNATQEQIRSAYLQMALHFHPDRSQGGSAETFKNLQAAYEVLSSKERRCMYDLYGVEDSTMPFEHPFSSKIATIGIRYALIVFQICAVLMLALIALFFVFLASYVDGHFAARDTSTLNDTTKHYWSYTKVCIPLLILEGVVALFLIAALLITHRHRVTIRSHLITAVYTMAFFAVIALTIIVPITKDSNDRVKLSAGSNYYSWRRHLIPLYIAAGLLFVLRVLCMHCLYKTCISYAHCGARSAWWCTVIFFTSNGLCEAAILALVVLIPLRADGVITTNYFVTLGLPCCVILITIGICLVSSRACLGQMQQEAAHVRKGKKFHIFIMALLTMVLTTIMLVCKRLNVLEKLEKGISGPVPSLSNAFIPIYILLALGTFFLITLLCVTVITLTSGGGFFPDHCEEMRTDEGGRSCSVVVSASQSFGKSTPGAPVVMTPFGVSEREELHAHSAFTPNHSTPTKPGLHDID</sequence>